<sequence length="283" mass="33695">MRITKHIAFFYNEERFPYLNQMIQAANQYPFYTDIYIHCNQSFPIESLTKPTNGKIFLILHDITGKDPWGFPENTRNVMKSQKDDYDIFIYTEDDILIPPQAIQYWLDNKDAVLKEGFNLGFILIETDSIGEEFGVNLVNKDCISQQFYKICKINEKHYAINDVNTHIAFWIYDKQEFHRFVESKWWDPANIKGYDRLVNVAIGLHFVNDPDFQWYRDTLIPLTPELKLVNECKTYHLPNKYIKDRNSFFATVRFDEIVPLTQEQIINPMLVLQRKQLRLQNS</sequence>
<proteinExistence type="predicted"/>
<dbReference type="AlphaFoldDB" id="A0A6C0KPN0"/>
<evidence type="ECO:0008006" key="2">
    <source>
        <dbReference type="Google" id="ProtNLM"/>
    </source>
</evidence>
<evidence type="ECO:0000313" key="1">
    <source>
        <dbReference type="EMBL" id="QHU18298.1"/>
    </source>
</evidence>
<dbReference type="EMBL" id="MN740926">
    <property type="protein sequence ID" value="QHU18298.1"/>
    <property type="molecule type" value="Genomic_DNA"/>
</dbReference>
<reference evidence="1" key="1">
    <citation type="journal article" date="2020" name="Nature">
        <title>Giant virus diversity and host interactions through global metagenomics.</title>
        <authorList>
            <person name="Schulz F."/>
            <person name="Roux S."/>
            <person name="Paez-Espino D."/>
            <person name="Jungbluth S."/>
            <person name="Walsh D.A."/>
            <person name="Denef V.J."/>
            <person name="McMahon K.D."/>
            <person name="Konstantinidis K.T."/>
            <person name="Eloe-Fadrosh E.A."/>
            <person name="Kyrpides N.C."/>
            <person name="Woyke T."/>
        </authorList>
    </citation>
    <scope>NUCLEOTIDE SEQUENCE</scope>
    <source>
        <strain evidence="1">GVMAG-S-3300013006-138</strain>
    </source>
</reference>
<name>A0A6C0KPN0_9ZZZZ</name>
<protein>
    <recommendedName>
        <fullName evidence="2">Glycosyltransferase 2-like domain-containing protein</fullName>
    </recommendedName>
</protein>
<organism evidence="1">
    <name type="scientific">viral metagenome</name>
    <dbReference type="NCBI Taxonomy" id="1070528"/>
    <lineage>
        <taxon>unclassified sequences</taxon>
        <taxon>metagenomes</taxon>
        <taxon>organismal metagenomes</taxon>
    </lineage>
</organism>
<accession>A0A6C0KPN0</accession>